<dbReference type="PROSITE" id="PS51664">
    <property type="entry name" value="YCAO"/>
    <property type="match status" value="1"/>
</dbReference>
<dbReference type="Proteomes" id="UP000176568">
    <property type="component" value="Unassembled WGS sequence"/>
</dbReference>
<dbReference type="PANTHER" id="PTHR37809:SF1">
    <property type="entry name" value="RIBOSOMAL PROTEIN S12 METHYLTHIOTRANSFERASE ACCESSORY FACTOR YCAO"/>
    <property type="match status" value="1"/>
</dbReference>
<dbReference type="Gene3D" id="3.30.40.250">
    <property type="match status" value="1"/>
</dbReference>
<dbReference type="EMBL" id="MEXB01000014">
    <property type="protein sequence ID" value="OGC87990.1"/>
    <property type="molecule type" value="Genomic_DNA"/>
</dbReference>
<dbReference type="Pfam" id="PF02624">
    <property type="entry name" value="YcaO"/>
    <property type="match status" value="1"/>
</dbReference>
<feature type="domain" description="YcaO" evidence="1">
    <location>
        <begin position="131"/>
        <end position="510"/>
    </location>
</feature>
<protein>
    <recommendedName>
        <fullName evidence="1">YcaO domain-containing protein</fullName>
    </recommendedName>
</protein>
<evidence type="ECO:0000313" key="2">
    <source>
        <dbReference type="EMBL" id="OGC87990.1"/>
    </source>
</evidence>
<organism evidence="2 3">
    <name type="scientific">Candidatus Adlerbacteria bacterium RIFOXYC1_FULL_48_26</name>
    <dbReference type="NCBI Taxonomy" id="1797247"/>
    <lineage>
        <taxon>Bacteria</taxon>
        <taxon>Candidatus Adleribacteriota</taxon>
    </lineage>
</organism>
<reference evidence="2 3" key="1">
    <citation type="journal article" date="2016" name="Nat. Commun.">
        <title>Thousands of microbial genomes shed light on interconnected biogeochemical processes in an aquifer system.</title>
        <authorList>
            <person name="Anantharaman K."/>
            <person name="Brown C.T."/>
            <person name="Hug L.A."/>
            <person name="Sharon I."/>
            <person name="Castelle C.J."/>
            <person name="Probst A.J."/>
            <person name="Thomas B.C."/>
            <person name="Singh A."/>
            <person name="Wilkins M.J."/>
            <person name="Karaoz U."/>
            <person name="Brodie E.L."/>
            <person name="Williams K.H."/>
            <person name="Hubbard S.S."/>
            <person name="Banfield J.F."/>
        </authorList>
    </citation>
    <scope>NUCLEOTIDE SEQUENCE [LARGE SCALE GENOMIC DNA]</scope>
</reference>
<gene>
    <name evidence="2" type="ORF">A2419_00795</name>
</gene>
<accession>A0A1F4Y1Y9</accession>
<dbReference type="Gene3D" id="3.30.1330.230">
    <property type="match status" value="1"/>
</dbReference>
<name>A0A1F4Y1Y9_9BACT</name>
<dbReference type="InterPro" id="IPR003776">
    <property type="entry name" value="YcaO-like_dom"/>
</dbReference>
<evidence type="ECO:0000313" key="3">
    <source>
        <dbReference type="Proteomes" id="UP000176568"/>
    </source>
</evidence>
<dbReference type="PANTHER" id="PTHR37809">
    <property type="entry name" value="RIBOSOMAL PROTEIN S12 METHYLTHIOTRANSFERASE ACCESSORY FACTOR YCAO"/>
    <property type="match status" value="1"/>
</dbReference>
<comment type="caution">
    <text evidence="2">The sequence shown here is derived from an EMBL/GenBank/DDBJ whole genome shotgun (WGS) entry which is preliminary data.</text>
</comment>
<dbReference type="AlphaFoldDB" id="A0A1F4Y1Y9"/>
<sequence length="510" mass="58835">MQWQKQTEFFQQYVKPSSQEKVFSVQESIDAFLKPCGRFKSPLPWYEILELKILRSLSSSKIFNHIAAFPDYEVLPNWQILLNYLASQKFISKPSFSLLLQRNDLPNINRVKLESRVTEEVTDGWSLDTKGFGSNVEIEEAYSKSVGEFLERYTTTLYRSKNLKHSSYNKLVRAGARALSLDVLPKFLPWQMEEFKEFAYSNDTQLRWAEATELISGKRTYVPAQLVFWSYNRTSANEPYLQDSTTNGQAGHFTFEESVLGSIYELIERDALLIFWLNTISPKRIALETIDDPAIKARIKLLQKSGLKLFFLDTTTDLEIPSCVCVVLDDRGAEPRVALGGSAGFDIYKNLNSSLNEAMSVAQHSITYDLPLNYRPFLERNIGMKERMGAWHGTEMLERFDFFVSGEEIALLESRYYSFRKIFPSKQSELEEVKKMFKHKGAGYELYCYRVQHSVLDKLGYVVTKVIVPKLVPLHLQERMATLGAQRLQEVPKVLGYEKTTLNPWPHPFS</sequence>
<proteinExistence type="predicted"/>
<dbReference type="Gene3D" id="3.30.160.660">
    <property type="match status" value="1"/>
</dbReference>
<evidence type="ECO:0000259" key="1">
    <source>
        <dbReference type="PROSITE" id="PS51664"/>
    </source>
</evidence>
<dbReference type="STRING" id="1797247.A2419_00795"/>